<evidence type="ECO:0000313" key="3">
    <source>
        <dbReference type="Proteomes" id="UP000313359"/>
    </source>
</evidence>
<accession>A0A5C2RZC5</accession>
<proteinExistence type="predicted"/>
<dbReference type="Proteomes" id="UP000313359">
    <property type="component" value="Unassembled WGS sequence"/>
</dbReference>
<sequence length="134" mass="14930">MYGRSFRFFLSFSFLSSPLLPSASVCFAADSEFVCINEKVCVWTYTLYADVTHCTARRARDARPQGSTEGSEVGYLGWEAKNRMHMDMSLPLPLLVKKGYDIGSVQRYMHVEGDRSVTGRATRTGVVLGETPTS</sequence>
<protein>
    <submittedName>
        <fullName evidence="2">Uncharacterized protein</fullName>
    </submittedName>
</protein>
<dbReference type="EMBL" id="ML122288">
    <property type="protein sequence ID" value="RPD56420.1"/>
    <property type="molecule type" value="Genomic_DNA"/>
</dbReference>
<organism evidence="2 3">
    <name type="scientific">Lentinus tigrinus ALCF2SS1-6</name>
    <dbReference type="NCBI Taxonomy" id="1328759"/>
    <lineage>
        <taxon>Eukaryota</taxon>
        <taxon>Fungi</taxon>
        <taxon>Dikarya</taxon>
        <taxon>Basidiomycota</taxon>
        <taxon>Agaricomycotina</taxon>
        <taxon>Agaricomycetes</taxon>
        <taxon>Polyporales</taxon>
        <taxon>Polyporaceae</taxon>
        <taxon>Lentinus</taxon>
    </lineage>
</organism>
<keyword evidence="1" id="KW-0732">Signal</keyword>
<feature type="chain" id="PRO_5022727827" evidence="1">
    <location>
        <begin position="25"/>
        <end position="134"/>
    </location>
</feature>
<reference evidence="2" key="1">
    <citation type="journal article" date="2018" name="Genome Biol. Evol.">
        <title>Genomics and development of Lentinus tigrinus, a white-rot wood-decaying mushroom with dimorphic fruiting bodies.</title>
        <authorList>
            <person name="Wu B."/>
            <person name="Xu Z."/>
            <person name="Knudson A."/>
            <person name="Carlson A."/>
            <person name="Chen N."/>
            <person name="Kovaka S."/>
            <person name="LaButti K."/>
            <person name="Lipzen A."/>
            <person name="Pennachio C."/>
            <person name="Riley R."/>
            <person name="Schakwitz W."/>
            <person name="Umezawa K."/>
            <person name="Ohm R.A."/>
            <person name="Grigoriev I.V."/>
            <person name="Nagy L.G."/>
            <person name="Gibbons J."/>
            <person name="Hibbett D."/>
        </authorList>
    </citation>
    <scope>NUCLEOTIDE SEQUENCE [LARGE SCALE GENOMIC DNA]</scope>
    <source>
        <strain evidence="2">ALCF2SS1-6</strain>
    </source>
</reference>
<feature type="signal peptide" evidence="1">
    <location>
        <begin position="1"/>
        <end position="24"/>
    </location>
</feature>
<dbReference type="AlphaFoldDB" id="A0A5C2RZC5"/>
<evidence type="ECO:0000256" key="1">
    <source>
        <dbReference type="SAM" id="SignalP"/>
    </source>
</evidence>
<evidence type="ECO:0000313" key="2">
    <source>
        <dbReference type="EMBL" id="RPD56420.1"/>
    </source>
</evidence>
<name>A0A5C2RZC5_9APHY</name>
<keyword evidence="3" id="KW-1185">Reference proteome</keyword>
<gene>
    <name evidence="2" type="ORF">L227DRAFT_258540</name>
</gene>